<proteinExistence type="predicted"/>
<dbReference type="EMBL" id="CACVAV010000425">
    <property type="protein sequence ID" value="CAA6826521.1"/>
    <property type="molecule type" value="Genomic_DNA"/>
</dbReference>
<name>A0A6S6TV85_9GAMM</name>
<feature type="non-terminal residue" evidence="2">
    <location>
        <position position="1"/>
    </location>
</feature>
<dbReference type="SUPFAM" id="SSF50037">
    <property type="entry name" value="C-terminal domain of transcriptional repressors"/>
    <property type="match status" value="1"/>
</dbReference>
<reference evidence="2" key="1">
    <citation type="submission" date="2020-01" db="EMBL/GenBank/DDBJ databases">
        <authorList>
            <person name="Meier V. D."/>
            <person name="Meier V D."/>
        </authorList>
    </citation>
    <scope>NUCLEOTIDE SEQUENCE</scope>
    <source>
        <strain evidence="2">HLG_WM_MAG_08</strain>
    </source>
</reference>
<gene>
    <name evidence="2" type="ORF">HELGO_WM64809</name>
</gene>
<feature type="domain" description="Biotin protein ligase C-terminal" evidence="1">
    <location>
        <begin position="22"/>
        <end position="66"/>
    </location>
</feature>
<sequence length="67" mass="7603">FPDLNRTKFAQDWQQWDILHHREIQVHTGAEVLSGTSLGVDAQGQLDVLLNNGVRRSFSSADVSVRW</sequence>
<organism evidence="2">
    <name type="scientific">uncultured Thiotrichaceae bacterium</name>
    <dbReference type="NCBI Taxonomy" id="298394"/>
    <lineage>
        <taxon>Bacteria</taxon>
        <taxon>Pseudomonadati</taxon>
        <taxon>Pseudomonadota</taxon>
        <taxon>Gammaproteobacteria</taxon>
        <taxon>Thiotrichales</taxon>
        <taxon>Thiotrichaceae</taxon>
        <taxon>environmental samples</taxon>
    </lineage>
</organism>
<protein>
    <recommendedName>
        <fullName evidence="1">Biotin protein ligase C-terminal domain-containing protein</fullName>
    </recommendedName>
</protein>
<accession>A0A6S6TV85</accession>
<dbReference type="Pfam" id="PF02237">
    <property type="entry name" value="BPL_C"/>
    <property type="match status" value="1"/>
</dbReference>
<dbReference type="InterPro" id="IPR003142">
    <property type="entry name" value="BPL_C"/>
</dbReference>
<dbReference type="AlphaFoldDB" id="A0A6S6TV85"/>
<evidence type="ECO:0000313" key="2">
    <source>
        <dbReference type="EMBL" id="CAA6826521.1"/>
    </source>
</evidence>
<dbReference type="Gene3D" id="2.30.30.100">
    <property type="match status" value="1"/>
</dbReference>
<dbReference type="InterPro" id="IPR008988">
    <property type="entry name" value="Transcriptional_repressor_C"/>
</dbReference>
<evidence type="ECO:0000259" key="1">
    <source>
        <dbReference type="Pfam" id="PF02237"/>
    </source>
</evidence>